<dbReference type="Proteomes" id="UP000326546">
    <property type="component" value="Chromosome"/>
</dbReference>
<accession>A0A5J6VA35</accession>
<organism evidence="4 5">
    <name type="scientific">Ornithinimicrobium pratense</name>
    <dbReference type="NCBI Taxonomy" id="2593973"/>
    <lineage>
        <taxon>Bacteria</taxon>
        <taxon>Bacillati</taxon>
        <taxon>Actinomycetota</taxon>
        <taxon>Actinomycetes</taxon>
        <taxon>Micrococcales</taxon>
        <taxon>Ornithinimicrobiaceae</taxon>
        <taxon>Ornithinimicrobium</taxon>
    </lineage>
</organism>
<evidence type="ECO:0000256" key="1">
    <source>
        <dbReference type="ARBA" id="ARBA00022490"/>
    </source>
</evidence>
<sequence>MRVVALGGGHGLSASLQALRHITEAITAVVTVADDGGSSGRLRQDFDILPPGDLRMALAALCEDTVWGHQWSGVLQHRFGGDGDLAGHALGNLLIVALWDLLPGQEVRGLDLVGRLLNTRGRVLPMSQVPLDIEATVTVDGATVDGGKTDGGKTDGGRTDGGKTDGEGEGCAGTVTVRGQSQVARHPGRVTSVRLLPASPPACPEAVESIKLADVVVLGPGSWFTSVMPHLLVPDLLQALQDTPAQRVLTLNVSLTDDEDSGYTVADHVHAIAAHAPGLTFDHVIADPGVVRSEAERRALAKAVDRVGAELVVTTVAKMGRPGLHDTLRLAAAYRDVMSGVVS</sequence>
<dbReference type="KEGG" id="serw:FY030_08495"/>
<name>A0A5J6VA35_9MICO</name>
<dbReference type="OrthoDB" id="9783842at2"/>
<dbReference type="GO" id="GO:0008360">
    <property type="term" value="P:regulation of cell shape"/>
    <property type="evidence" value="ECO:0007669"/>
    <property type="project" value="UniProtKB-UniRule"/>
</dbReference>
<comment type="subcellular location">
    <subcellularLocation>
        <location evidence="2">Cytoplasm</location>
    </subcellularLocation>
</comment>
<dbReference type="CDD" id="cd07187">
    <property type="entry name" value="YvcK_like"/>
    <property type="match status" value="1"/>
</dbReference>
<feature type="compositionally biased region" description="Basic and acidic residues" evidence="3">
    <location>
        <begin position="147"/>
        <end position="166"/>
    </location>
</feature>
<comment type="similarity">
    <text evidence="2">Belongs to the gluconeogenesis factor family.</text>
</comment>
<dbReference type="HAMAP" id="MF_00973">
    <property type="entry name" value="Gluconeogen_factor"/>
    <property type="match status" value="1"/>
</dbReference>
<dbReference type="GO" id="GO:0043743">
    <property type="term" value="F:LPPG:FO 2-phospho-L-lactate transferase activity"/>
    <property type="evidence" value="ECO:0007669"/>
    <property type="project" value="InterPro"/>
</dbReference>
<keyword evidence="5" id="KW-1185">Reference proteome</keyword>
<dbReference type="Gene3D" id="3.40.50.10680">
    <property type="entry name" value="CofD-like domains"/>
    <property type="match status" value="1"/>
</dbReference>
<evidence type="ECO:0000313" key="4">
    <source>
        <dbReference type="EMBL" id="QFG70234.1"/>
    </source>
</evidence>
<protein>
    <recommendedName>
        <fullName evidence="2">Putative gluconeogenesis factor</fullName>
    </recommendedName>
</protein>
<evidence type="ECO:0000313" key="5">
    <source>
        <dbReference type="Proteomes" id="UP000326546"/>
    </source>
</evidence>
<dbReference type="PANTHER" id="PTHR30135:SF3">
    <property type="entry name" value="GLUCONEOGENESIS FACTOR-RELATED"/>
    <property type="match status" value="1"/>
</dbReference>
<dbReference type="PANTHER" id="PTHR30135">
    <property type="entry name" value="UNCHARACTERIZED PROTEIN YVCK-RELATED"/>
    <property type="match status" value="1"/>
</dbReference>
<dbReference type="GO" id="GO:0005737">
    <property type="term" value="C:cytoplasm"/>
    <property type="evidence" value="ECO:0007669"/>
    <property type="project" value="UniProtKB-SubCell"/>
</dbReference>
<evidence type="ECO:0000256" key="3">
    <source>
        <dbReference type="SAM" id="MobiDB-lite"/>
    </source>
</evidence>
<dbReference type="AlphaFoldDB" id="A0A5J6VA35"/>
<dbReference type="InterPro" id="IPR002882">
    <property type="entry name" value="CofD"/>
</dbReference>
<dbReference type="EMBL" id="CP044427">
    <property type="protein sequence ID" value="QFG70234.1"/>
    <property type="molecule type" value="Genomic_DNA"/>
</dbReference>
<proteinExistence type="inferred from homology"/>
<dbReference type="InterPro" id="IPR038136">
    <property type="entry name" value="CofD-like_dom_sf"/>
</dbReference>
<feature type="region of interest" description="Disordered" evidence="3">
    <location>
        <begin position="143"/>
        <end position="170"/>
    </location>
</feature>
<gene>
    <name evidence="4" type="ORF">FY030_08495</name>
</gene>
<dbReference type="SUPFAM" id="SSF142338">
    <property type="entry name" value="CofD-like"/>
    <property type="match status" value="1"/>
</dbReference>
<keyword evidence="1 2" id="KW-0963">Cytoplasm</keyword>
<reference evidence="4 5" key="1">
    <citation type="submission" date="2019-09" db="EMBL/GenBank/DDBJ databases">
        <title>Serinicoccus pratensis sp. nov., isolated from meadow soil.</title>
        <authorList>
            <person name="Zhang W."/>
        </authorList>
    </citation>
    <scope>NUCLEOTIDE SEQUENCE [LARGE SCALE GENOMIC DNA]</scope>
    <source>
        <strain evidence="4 5">W204</strain>
    </source>
</reference>
<evidence type="ECO:0000256" key="2">
    <source>
        <dbReference type="HAMAP-Rule" id="MF_00973"/>
    </source>
</evidence>
<dbReference type="InterPro" id="IPR010119">
    <property type="entry name" value="Gluconeogen_factor"/>
</dbReference>
<dbReference type="Pfam" id="PF01933">
    <property type="entry name" value="CofD"/>
    <property type="match status" value="1"/>
</dbReference>
<comment type="function">
    <text evidence="2">Required for morphogenesis under gluconeogenic growth conditions.</text>
</comment>